<dbReference type="RefSeq" id="WP_184246726.1">
    <property type="nucleotide sequence ID" value="NZ_BAAACU010000059.1"/>
</dbReference>
<dbReference type="AlphaFoldDB" id="A0A841RQ61"/>
<keyword evidence="3" id="KW-1185">Reference proteome</keyword>
<evidence type="ECO:0000256" key="1">
    <source>
        <dbReference type="SAM" id="Phobius"/>
    </source>
</evidence>
<protein>
    <submittedName>
        <fullName evidence="2">Uncharacterized protein</fullName>
    </submittedName>
</protein>
<feature type="transmembrane region" description="Helical" evidence="1">
    <location>
        <begin position="47"/>
        <end position="66"/>
    </location>
</feature>
<proteinExistence type="predicted"/>
<evidence type="ECO:0000313" key="3">
    <source>
        <dbReference type="Proteomes" id="UP000572212"/>
    </source>
</evidence>
<name>A0A841RQ61_9BACI</name>
<gene>
    <name evidence="2" type="ORF">GGQ92_001577</name>
</gene>
<feature type="transmembrane region" description="Helical" evidence="1">
    <location>
        <begin position="16"/>
        <end position="35"/>
    </location>
</feature>
<reference evidence="2 3" key="1">
    <citation type="submission" date="2020-08" db="EMBL/GenBank/DDBJ databases">
        <title>Genomic Encyclopedia of Type Strains, Phase IV (KMG-IV): sequencing the most valuable type-strain genomes for metagenomic binning, comparative biology and taxonomic classification.</title>
        <authorList>
            <person name="Goeker M."/>
        </authorList>
    </citation>
    <scope>NUCLEOTIDE SEQUENCE [LARGE SCALE GENOMIC DNA]</scope>
    <source>
        <strain evidence="2 3">DSM 11805</strain>
    </source>
</reference>
<accession>A0A841RQ61</accession>
<organism evidence="2 3">
    <name type="scientific">Gracilibacillus halotolerans</name>
    <dbReference type="NCBI Taxonomy" id="74386"/>
    <lineage>
        <taxon>Bacteria</taxon>
        <taxon>Bacillati</taxon>
        <taxon>Bacillota</taxon>
        <taxon>Bacilli</taxon>
        <taxon>Bacillales</taxon>
        <taxon>Bacillaceae</taxon>
        <taxon>Gracilibacillus</taxon>
    </lineage>
</organism>
<evidence type="ECO:0000313" key="2">
    <source>
        <dbReference type="EMBL" id="MBB6512788.1"/>
    </source>
</evidence>
<dbReference type="Proteomes" id="UP000572212">
    <property type="component" value="Unassembled WGS sequence"/>
</dbReference>
<keyword evidence="1" id="KW-0812">Transmembrane</keyword>
<keyword evidence="1" id="KW-1133">Transmembrane helix</keyword>
<sequence length="79" mass="9627">MMFLTWQFYKRHNRKLYSLLLYPYILFFFFILIYGKEVLDVHVNNQIFTVSLAYFAIHSCLSLYLLNRMMDEGKKVSET</sequence>
<keyword evidence="1" id="KW-0472">Membrane</keyword>
<dbReference type="EMBL" id="JACHON010000005">
    <property type="protein sequence ID" value="MBB6512788.1"/>
    <property type="molecule type" value="Genomic_DNA"/>
</dbReference>
<comment type="caution">
    <text evidence="2">The sequence shown here is derived from an EMBL/GenBank/DDBJ whole genome shotgun (WGS) entry which is preliminary data.</text>
</comment>